<comment type="cofactor">
    <cofactor evidence="1">
        <name>Zn(2+)</name>
        <dbReference type="ChEBI" id="CHEBI:29105"/>
    </cofactor>
</comment>
<dbReference type="RefSeq" id="WP_169278408.1">
    <property type="nucleotide sequence ID" value="NZ_CP051680.1"/>
</dbReference>
<protein>
    <recommendedName>
        <fullName evidence="8">Metallo-beta-lactamase domain-containing protein</fullName>
    </recommendedName>
</protein>
<dbReference type="KEGG" id="cheb:HH215_02200"/>
<sequence>MTYSVDIIQAGRTQVPTIEINWMDIDHLDRWEEIVFSMVLIRGQGKTILINSGPPADYKKLSDFWVENVHANHALQVSEDEQPLRALERYGVKPEDVDYVLVTPLTTYATGNLNLFPNAKIVLGRKGWVDFLAPEPYVHRLPKHIYMADPIFDYVMNEAFGRIVLLEDEDSEVLPGIASFFTGSHHRSSMAYVVDTDQGKVIISDCYFKYRNIEQNIPLGINESMEETLRSYDKIRKIGGIVLPLYDPEAFVRHPGGKVV</sequence>
<reference evidence="6 7" key="1">
    <citation type="submission" date="2020-04" db="EMBL/GenBank/DDBJ databases">
        <title>Genome sequencing of novel species.</title>
        <authorList>
            <person name="Heo J."/>
            <person name="Kim S.-J."/>
            <person name="Kim J.-S."/>
            <person name="Hong S.-B."/>
            <person name="Kwon S.-W."/>
        </authorList>
    </citation>
    <scope>NUCLEOTIDE SEQUENCE [LARGE SCALE GENOMIC DNA]</scope>
    <source>
        <strain evidence="6 7">MFER-1</strain>
    </source>
</reference>
<keyword evidence="4" id="KW-0378">Hydrolase</keyword>
<evidence type="ECO:0000256" key="2">
    <source>
        <dbReference type="ARBA" id="ARBA00007749"/>
    </source>
</evidence>
<evidence type="ECO:0000256" key="4">
    <source>
        <dbReference type="ARBA" id="ARBA00022801"/>
    </source>
</evidence>
<dbReference type="InterPro" id="IPR036866">
    <property type="entry name" value="RibonucZ/Hydroxyglut_hydro"/>
</dbReference>
<dbReference type="Proteomes" id="UP000502248">
    <property type="component" value="Chromosome"/>
</dbReference>
<evidence type="ECO:0000256" key="3">
    <source>
        <dbReference type="ARBA" id="ARBA00022723"/>
    </source>
</evidence>
<evidence type="ECO:0000256" key="5">
    <source>
        <dbReference type="ARBA" id="ARBA00022833"/>
    </source>
</evidence>
<keyword evidence="5" id="KW-0862">Zinc</keyword>
<evidence type="ECO:0000313" key="6">
    <source>
        <dbReference type="EMBL" id="QJD82105.1"/>
    </source>
</evidence>
<dbReference type="Gene3D" id="3.60.15.10">
    <property type="entry name" value="Ribonuclease Z/Hydroxyacylglutathione hydrolase-like"/>
    <property type="match status" value="1"/>
</dbReference>
<keyword evidence="3" id="KW-0479">Metal-binding</keyword>
<dbReference type="GO" id="GO:0016787">
    <property type="term" value="F:hydrolase activity"/>
    <property type="evidence" value="ECO:0007669"/>
    <property type="project" value="UniProtKB-KW"/>
</dbReference>
<name>A0A7Z2VFQ9_9BACL</name>
<dbReference type="SUPFAM" id="SSF56281">
    <property type="entry name" value="Metallo-hydrolase/oxidoreductase"/>
    <property type="match status" value="1"/>
</dbReference>
<dbReference type="PANTHER" id="PTHR42978">
    <property type="entry name" value="QUORUM-QUENCHING LACTONASE YTNP-RELATED-RELATED"/>
    <property type="match status" value="1"/>
</dbReference>
<organism evidence="6 7">
    <name type="scientific">Cohnella herbarum</name>
    <dbReference type="NCBI Taxonomy" id="2728023"/>
    <lineage>
        <taxon>Bacteria</taxon>
        <taxon>Bacillati</taxon>
        <taxon>Bacillota</taxon>
        <taxon>Bacilli</taxon>
        <taxon>Bacillales</taxon>
        <taxon>Paenibacillaceae</taxon>
        <taxon>Cohnella</taxon>
    </lineage>
</organism>
<evidence type="ECO:0000313" key="7">
    <source>
        <dbReference type="Proteomes" id="UP000502248"/>
    </source>
</evidence>
<gene>
    <name evidence="6" type="ORF">HH215_02200</name>
</gene>
<proteinExistence type="inferred from homology"/>
<dbReference type="GO" id="GO:0046872">
    <property type="term" value="F:metal ion binding"/>
    <property type="evidence" value="ECO:0007669"/>
    <property type="project" value="UniProtKB-KW"/>
</dbReference>
<keyword evidence="7" id="KW-1185">Reference proteome</keyword>
<comment type="similarity">
    <text evidence="2">Belongs to the metallo-beta-lactamase superfamily.</text>
</comment>
<dbReference type="InterPro" id="IPR051013">
    <property type="entry name" value="MBL_superfamily_lactonases"/>
</dbReference>
<dbReference type="PANTHER" id="PTHR42978:SF2">
    <property type="entry name" value="102 KBASES UNSTABLE REGION: FROM 1 TO 119443"/>
    <property type="match status" value="1"/>
</dbReference>
<dbReference type="AlphaFoldDB" id="A0A7Z2VFQ9"/>
<accession>A0A7Z2VFQ9</accession>
<dbReference type="EMBL" id="CP051680">
    <property type="protein sequence ID" value="QJD82105.1"/>
    <property type="molecule type" value="Genomic_DNA"/>
</dbReference>
<evidence type="ECO:0000256" key="1">
    <source>
        <dbReference type="ARBA" id="ARBA00001947"/>
    </source>
</evidence>
<evidence type="ECO:0008006" key="8">
    <source>
        <dbReference type="Google" id="ProtNLM"/>
    </source>
</evidence>